<dbReference type="AlphaFoldDB" id="A0A955EDP4"/>
<dbReference type="EMBL" id="JAGQNX010000125">
    <property type="protein sequence ID" value="MCA9308638.1"/>
    <property type="molecule type" value="Genomic_DNA"/>
</dbReference>
<dbReference type="Proteomes" id="UP000740557">
    <property type="component" value="Unassembled WGS sequence"/>
</dbReference>
<evidence type="ECO:0000313" key="3">
    <source>
        <dbReference type="Proteomes" id="UP000740557"/>
    </source>
</evidence>
<dbReference type="InterPro" id="IPR009061">
    <property type="entry name" value="DNA-bd_dom_put_sf"/>
</dbReference>
<dbReference type="Pfam" id="PF00376">
    <property type="entry name" value="MerR"/>
    <property type="match status" value="1"/>
</dbReference>
<dbReference type="Gene3D" id="1.10.1660.10">
    <property type="match status" value="1"/>
</dbReference>
<dbReference type="GO" id="GO:0003677">
    <property type="term" value="F:DNA binding"/>
    <property type="evidence" value="ECO:0007669"/>
    <property type="project" value="InterPro"/>
</dbReference>
<reference evidence="2" key="1">
    <citation type="submission" date="2020-04" db="EMBL/GenBank/DDBJ databases">
        <authorList>
            <person name="Zhang T."/>
        </authorList>
    </citation>
    <scope>NUCLEOTIDE SEQUENCE</scope>
    <source>
        <strain evidence="2">HKST-UBA79</strain>
    </source>
</reference>
<organism evidence="2 3">
    <name type="scientific">candidate division WWE3 bacterium</name>
    <dbReference type="NCBI Taxonomy" id="2053526"/>
    <lineage>
        <taxon>Bacteria</taxon>
        <taxon>Katanobacteria</taxon>
    </lineage>
</organism>
<protein>
    <submittedName>
        <fullName evidence="2">Helix-turn-helix domain-containing protein</fullName>
    </submittedName>
</protein>
<evidence type="ECO:0000313" key="2">
    <source>
        <dbReference type="EMBL" id="MCA9308638.1"/>
    </source>
</evidence>
<proteinExistence type="predicted"/>
<gene>
    <name evidence="2" type="ORF">KC980_03935</name>
</gene>
<comment type="caution">
    <text evidence="2">The sequence shown here is derived from an EMBL/GenBank/DDBJ whole genome shotgun (WGS) entry which is preliminary data.</text>
</comment>
<dbReference type="SUPFAM" id="SSF46955">
    <property type="entry name" value="Putative DNA-binding domain"/>
    <property type="match status" value="1"/>
</dbReference>
<feature type="domain" description="HTH merR-type" evidence="1">
    <location>
        <begin position="18"/>
        <end position="54"/>
    </location>
</feature>
<sequence>MPAQATNILNTNRLGHKSLSVSEAAKILKVSPSTLRKLEREGLINAHRLPNGYRSFELAEILLYKESHDSNVNIETAYSNLEATTQTPINTFYKQPKQSPIFKYALVLLLSILAFGQKYIAPYIVSSEIIKIASIEEIKKNAASVLGTRDRNAEWIININNKTTINDTLFVKDLATLEGGLITNEISLTSQASLSGLLLIDDTTETTLEETLDIQGEVTSIGMNNTVINDGVIDGANLASAVDYSGVLTLNGGFILNVPLEIKNGISLEGDTGNKGDILTSNGDGTPIWTKQSEINAGKLNGISASQFLRSNTSDEYTSGTLAFSNGTLLDLSLIDHSNEDTQGLILPNVDDSPNNPSSGEGYLAWDTTNNELVVYNGSSWTNVSSANATITLQAAYEGGNTILLSAAQGNLEISNSSGSQFLIEESTGYIGINNATPGYNLDIGGTLNTQTLYINDVNVSATATELSLLSGRSGTILDSNNISSFATTGVTAGAGLTGGGTTGILNLQVGAGSGIVVNTDDIAIKLATSASTNSTSSFSGLEVDADGIRLLSGCTNTQVLAWNGSAWACTTIGGISSVSGSGEIGQVTFWDSSSTLTGEDEFFYDTST</sequence>
<dbReference type="PROSITE" id="PS50937">
    <property type="entry name" value="HTH_MERR_2"/>
    <property type="match status" value="1"/>
</dbReference>
<dbReference type="CDD" id="cd04762">
    <property type="entry name" value="HTH_MerR-trunc"/>
    <property type="match status" value="1"/>
</dbReference>
<reference evidence="2" key="2">
    <citation type="journal article" date="2021" name="Microbiome">
        <title>Successional dynamics and alternative stable states in a saline activated sludge microbial community over 9 years.</title>
        <authorList>
            <person name="Wang Y."/>
            <person name="Ye J."/>
            <person name="Ju F."/>
            <person name="Liu L."/>
            <person name="Boyd J.A."/>
            <person name="Deng Y."/>
            <person name="Parks D.H."/>
            <person name="Jiang X."/>
            <person name="Yin X."/>
            <person name="Woodcroft B.J."/>
            <person name="Tyson G.W."/>
            <person name="Hugenholtz P."/>
            <person name="Polz M.F."/>
            <person name="Zhang T."/>
        </authorList>
    </citation>
    <scope>NUCLEOTIDE SEQUENCE</scope>
    <source>
        <strain evidence="2">HKST-UBA79</strain>
    </source>
</reference>
<dbReference type="GO" id="GO:0006355">
    <property type="term" value="P:regulation of DNA-templated transcription"/>
    <property type="evidence" value="ECO:0007669"/>
    <property type="project" value="InterPro"/>
</dbReference>
<name>A0A955EDP4_UNCKA</name>
<evidence type="ECO:0000259" key="1">
    <source>
        <dbReference type="PROSITE" id="PS50937"/>
    </source>
</evidence>
<dbReference type="InterPro" id="IPR000551">
    <property type="entry name" value="MerR-type_HTH_dom"/>
</dbReference>
<accession>A0A955EDP4</accession>
<dbReference type="SMART" id="SM00422">
    <property type="entry name" value="HTH_MERR"/>
    <property type="match status" value="1"/>
</dbReference>
<feature type="non-terminal residue" evidence="2">
    <location>
        <position position="609"/>
    </location>
</feature>